<sequence>MVLAHRGPFPAAADGPAEVVPQAAVHPLWDRSWRQELTGTGPLLDEVVGQLVGREHRNDRVVQVVDLAVRADVGAGPEVVAALQLRVDGATASVES</sequence>
<accession>A0A323V410</accession>
<gene>
    <name evidence="1" type="ORF">DMO24_23980</name>
</gene>
<evidence type="ECO:0000313" key="1">
    <source>
        <dbReference type="EMBL" id="PZA18833.1"/>
    </source>
</evidence>
<dbReference type="GO" id="GO:0016740">
    <property type="term" value="F:transferase activity"/>
    <property type="evidence" value="ECO:0007669"/>
    <property type="project" value="UniProtKB-KW"/>
</dbReference>
<reference evidence="1 2" key="1">
    <citation type="submission" date="2018-06" db="EMBL/GenBank/DDBJ databases">
        <title>Draft genome sequence of Modestobacter versicolor CP153-2.</title>
        <authorList>
            <person name="Gundlapally S.R."/>
        </authorList>
    </citation>
    <scope>NUCLEOTIDE SEQUENCE [LARGE SCALE GENOMIC DNA]</scope>
    <source>
        <strain evidence="1 2">CP153-2</strain>
    </source>
</reference>
<evidence type="ECO:0000313" key="2">
    <source>
        <dbReference type="Proteomes" id="UP000247602"/>
    </source>
</evidence>
<protein>
    <submittedName>
        <fullName evidence="1">GNAT family N-acetyltransferase</fullName>
    </submittedName>
</protein>
<comment type="caution">
    <text evidence="1">The sequence shown here is derived from an EMBL/GenBank/DDBJ whole genome shotgun (WGS) entry which is preliminary data.</text>
</comment>
<dbReference type="Proteomes" id="UP000247602">
    <property type="component" value="Unassembled WGS sequence"/>
</dbReference>
<keyword evidence="1" id="KW-0808">Transferase</keyword>
<keyword evidence="2" id="KW-1185">Reference proteome</keyword>
<proteinExistence type="predicted"/>
<organism evidence="1 2">
    <name type="scientific">Modestobacter versicolor</name>
    <dbReference type="NCBI Taxonomy" id="429133"/>
    <lineage>
        <taxon>Bacteria</taxon>
        <taxon>Bacillati</taxon>
        <taxon>Actinomycetota</taxon>
        <taxon>Actinomycetes</taxon>
        <taxon>Geodermatophilales</taxon>
        <taxon>Geodermatophilaceae</taxon>
        <taxon>Modestobacter</taxon>
    </lineage>
</organism>
<name>A0A323V410_9ACTN</name>
<dbReference type="EMBL" id="QKNV01000600">
    <property type="protein sequence ID" value="PZA18833.1"/>
    <property type="molecule type" value="Genomic_DNA"/>
</dbReference>
<dbReference type="AlphaFoldDB" id="A0A323V410"/>
<feature type="non-terminal residue" evidence="1">
    <location>
        <position position="96"/>
    </location>
</feature>